<reference evidence="1 2" key="1">
    <citation type="submission" date="2018-05" db="EMBL/GenBank/DDBJ databases">
        <title>A metagenomic window into the 2 km-deep terrestrial subsurface aquifer revealed taxonomically and functionally diverse microbial community comprising novel uncultured bacterial lineages.</title>
        <authorList>
            <person name="Kadnikov V.V."/>
            <person name="Mardanov A.V."/>
            <person name="Beletsky A.V."/>
            <person name="Banks D."/>
            <person name="Pimenov N.V."/>
            <person name="Frank Y.A."/>
            <person name="Karnachuk O.V."/>
            <person name="Ravin N.V."/>
        </authorList>
    </citation>
    <scope>NUCLEOTIDE SEQUENCE [LARGE SCALE GENOMIC DNA]</scope>
    <source>
        <strain evidence="1">BY</strain>
    </source>
</reference>
<dbReference type="EMBL" id="CP030759">
    <property type="protein sequence ID" value="AXA37117.1"/>
    <property type="molecule type" value="Genomic_DNA"/>
</dbReference>
<evidence type="ECO:0000313" key="1">
    <source>
        <dbReference type="EMBL" id="AXA37117.1"/>
    </source>
</evidence>
<gene>
    <name evidence="1" type="ORF">BRCON_2340</name>
</gene>
<sequence length="59" mass="5776">MTEISGSGSGVLPKCGVGKISTRGGGGKLPFPAVLHSASVETGHGKCLEAAGRGRQVPS</sequence>
<proteinExistence type="predicted"/>
<dbReference type="KEGG" id="schv:BRCON_2340"/>
<dbReference type="Proteomes" id="UP000262583">
    <property type="component" value="Chromosome"/>
</dbReference>
<dbReference type="AlphaFoldDB" id="A0A2Z4Y799"/>
<accession>A0A2Z4Y799</accession>
<organism evidence="1 2">
    <name type="scientific">Sumerlaea chitinivorans</name>
    <dbReference type="NCBI Taxonomy" id="2250252"/>
    <lineage>
        <taxon>Bacteria</taxon>
        <taxon>Candidatus Sumerlaeota</taxon>
        <taxon>Candidatus Sumerlaeia</taxon>
        <taxon>Candidatus Sumerlaeales</taxon>
        <taxon>Candidatus Sumerlaeaceae</taxon>
        <taxon>Candidatus Sumerlaea</taxon>
    </lineage>
</organism>
<protein>
    <submittedName>
        <fullName evidence="1">Uncharacterized protein</fullName>
    </submittedName>
</protein>
<evidence type="ECO:0000313" key="2">
    <source>
        <dbReference type="Proteomes" id="UP000262583"/>
    </source>
</evidence>
<name>A0A2Z4Y799_SUMC1</name>